<accession>A0A3M8K6W5</accession>
<protein>
    <submittedName>
        <fullName evidence="2">Uncharacterized protein</fullName>
    </submittedName>
</protein>
<dbReference type="Proteomes" id="UP000266975">
    <property type="component" value="Unassembled WGS sequence"/>
</dbReference>
<reference evidence="2 3" key="1">
    <citation type="submission" date="2018-02" db="EMBL/GenBank/DDBJ databases">
        <title>Corynebacterium alimpuense sp. nov., a marine obligate actinomycete isolated from sediments of Valparaiso bay, Chile.</title>
        <authorList>
            <person name="Claverias F."/>
            <person name="Gonzales-Siles L."/>
            <person name="Salva-Serra F."/>
            <person name="Inganaes E."/>
            <person name="Molin K."/>
            <person name="Cumsille A."/>
            <person name="Undabarrena A."/>
            <person name="Couve E."/>
            <person name="Moore E.R.B."/>
            <person name="Gomila M."/>
            <person name="Camara B."/>
        </authorList>
    </citation>
    <scope>NUCLEOTIDE SEQUENCE [LARGE SCALE GENOMIC DNA]</scope>
    <source>
        <strain evidence="2 3">CCUG 69366</strain>
    </source>
</reference>
<name>A0A3M8K6W5_9CORY</name>
<proteinExistence type="predicted"/>
<keyword evidence="1" id="KW-0472">Membrane</keyword>
<feature type="transmembrane region" description="Helical" evidence="1">
    <location>
        <begin position="99"/>
        <end position="120"/>
    </location>
</feature>
<dbReference type="AlphaFoldDB" id="A0A3M8K6W5"/>
<dbReference type="EMBL" id="PTJO01000004">
    <property type="protein sequence ID" value="RNE48953.1"/>
    <property type="molecule type" value="Genomic_DNA"/>
</dbReference>
<gene>
    <name evidence="2" type="ORF">C5L39_06620</name>
</gene>
<keyword evidence="3" id="KW-1185">Reference proteome</keyword>
<comment type="caution">
    <text evidence="2">The sequence shown here is derived from an EMBL/GenBank/DDBJ whole genome shotgun (WGS) entry which is preliminary data.</text>
</comment>
<organism evidence="2 3">
    <name type="scientific">Corynebacterium alimapuense</name>
    <dbReference type="NCBI Taxonomy" id="1576874"/>
    <lineage>
        <taxon>Bacteria</taxon>
        <taxon>Bacillati</taxon>
        <taxon>Actinomycetota</taxon>
        <taxon>Actinomycetes</taxon>
        <taxon>Mycobacteriales</taxon>
        <taxon>Corynebacteriaceae</taxon>
        <taxon>Corynebacterium</taxon>
    </lineage>
</organism>
<feature type="transmembrane region" description="Helical" evidence="1">
    <location>
        <begin position="126"/>
        <end position="151"/>
    </location>
</feature>
<keyword evidence="1" id="KW-1133">Transmembrane helix</keyword>
<evidence type="ECO:0000256" key="1">
    <source>
        <dbReference type="SAM" id="Phobius"/>
    </source>
</evidence>
<feature type="transmembrane region" description="Helical" evidence="1">
    <location>
        <begin position="61"/>
        <end position="83"/>
    </location>
</feature>
<sequence>MPESVRLLLILWVAAISGEIVHQLLNIAIGLMDPSVLIAAAKEGMDADTEAVSDAAVSTSVYASIVIAGTVGILIMALLAWMLSQLRHRSPKAGMARRMLMFFGIYFGFRVLMIFIAIPADNDVPIAMYLIDGSLQILVGVAATMGLVFSFRPEVLVWTREIESGKTTRS</sequence>
<evidence type="ECO:0000313" key="3">
    <source>
        <dbReference type="Proteomes" id="UP000266975"/>
    </source>
</evidence>
<evidence type="ECO:0000313" key="2">
    <source>
        <dbReference type="EMBL" id="RNE48953.1"/>
    </source>
</evidence>
<keyword evidence="1" id="KW-0812">Transmembrane</keyword>